<name>A0A8J5BN07_CLAMG</name>
<dbReference type="OrthoDB" id="66881at2759"/>
<comment type="catalytic activity">
    <reaction evidence="22">
        <text>trimethylamine + NADPH + O2 = trimethylamine N-oxide + NADP(+) + H2O</text>
        <dbReference type="Rhea" id="RHEA:31979"/>
        <dbReference type="ChEBI" id="CHEBI:15377"/>
        <dbReference type="ChEBI" id="CHEBI:15379"/>
        <dbReference type="ChEBI" id="CHEBI:15724"/>
        <dbReference type="ChEBI" id="CHEBI:57783"/>
        <dbReference type="ChEBI" id="CHEBI:58349"/>
        <dbReference type="ChEBI" id="CHEBI:58389"/>
        <dbReference type="EC" id="1.14.13.148"/>
    </reaction>
    <physiologicalReaction direction="left-to-right" evidence="22">
        <dbReference type="Rhea" id="RHEA:31980"/>
    </physiologicalReaction>
</comment>
<protein>
    <recommendedName>
        <fullName evidence="16">Flavin-containing monooxygenase 1</fullName>
        <ecNumber evidence="15">1.14.13.148</ecNumber>
        <ecNumber evidence="4">1.14.13.8</ecNumber>
    </recommendedName>
    <alternativeName>
        <fullName evidence="18">Dimethylaniline monooxygenase [N-oxide-forming] 1</fullName>
    </alternativeName>
    <alternativeName>
        <fullName evidence="14">Dimethylaniline oxidase 1</fullName>
    </alternativeName>
    <alternativeName>
        <fullName evidence="17">Trimethylamine monooxygenase</fullName>
    </alternativeName>
</protein>
<evidence type="ECO:0000256" key="4">
    <source>
        <dbReference type="ARBA" id="ARBA00012850"/>
    </source>
</evidence>
<evidence type="ECO:0000256" key="20">
    <source>
        <dbReference type="ARBA" id="ARBA00047338"/>
    </source>
</evidence>
<comment type="caution">
    <text evidence="24">The sequence shown here is derived from an EMBL/GenBank/DDBJ whole genome shotgun (WGS) entry which is preliminary data.</text>
</comment>
<evidence type="ECO:0000313" key="25">
    <source>
        <dbReference type="Proteomes" id="UP000727407"/>
    </source>
</evidence>
<dbReference type="GO" id="GO:0050660">
    <property type="term" value="F:flavin adenine dinucleotide binding"/>
    <property type="evidence" value="ECO:0007669"/>
    <property type="project" value="InterPro"/>
</dbReference>
<keyword evidence="11" id="KW-0560">Oxidoreductase</keyword>
<evidence type="ECO:0000256" key="13">
    <source>
        <dbReference type="ARBA" id="ARBA00023136"/>
    </source>
</evidence>
<keyword evidence="7" id="KW-0256">Endoplasmic reticulum</keyword>
<evidence type="ECO:0000256" key="2">
    <source>
        <dbReference type="ARBA" id="ARBA00004389"/>
    </source>
</evidence>
<evidence type="ECO:0000256" key="9">
    <source>
        <dbReference type="ARBA" id="ARBA00022857"/>
    </source>
</evidence>
<dbReference type="Proteomes" id="UP000727407">
    <property type="component" value="Unassembled WGS sequence"/>
</dbReference>
<dbReference type="PRINTS" id="PR00370">
    <property type="entry name" value="FMOXYGENASE"/>
</dbReference>
<feature type="non-terminal residue" evidence="24">
    <location>
        <position position="1"/>
    </location>
</feature>
<dbReference type="InterPro" id="IPR000960">
    <property type="entry name" value="Flavin_mOase"/>
</dbReference>
<evidence type="ECO:0000256" key="6">
    <source>
        <dbReference type="ARBA" id="ARBA00022692"/>
    </source>
</evidence>
<dbReference type="PRINTS" id="PR01121">
    <property type="entry name" value="FMOXYGENASE1"/>
</dbReference>
<dbReference type="AlphaFoldDB" id="A0A8J5BN07"/>
<keyword evidence="12 24" id="KW-0503">Monooxygenase</keyword>
<dbReference type="InterPro" id="IPR036188">
    <property type="entry name" value="FAD/NAD-bd_sf"/>
</dbReference>
<keyword evidence="9" id="KW-0521">NADP</keyword>
<comment type="catalytic activity">
    <reaction evidence="21">
        <text>hypotaurine + NADPH + O2 + H(+) = taurine + NADP(+) + H2O</text>
        <dbReference type="Rhea" id="RHEA:69819"/>
        <dbReference type="ChEBI" id="CHEBI:15377"/>
        <dbReference type="ChEBI" id="CHEBI:15378"/>
        <dbReference type="ChEBI" id="CHEBI:15379"/>
        <dbReference type="ChEBI" id="CHEBI:57783"/>
        <dbReference type="ChEBI" id="CHEBI:57853"/>
        <dbReference type="ChEBI" id="CHEBI:58349"/>
        <dbReference type="ChEBI" id="CHEBI:507393"/>
        <dbReference type="EC" id="1.14.13.8"/>
    </reaction>
    <physiologicalReaction direction="left-to-right" evidence="21">
        <dbReference type="Rhea" id="RHEA:69820"/>
    </physiologicalReaction>
</comment>
<keyword evidence="8" id="KW-0274">FAD</keyword>
<evidence type="ECO:0000256" key="10">
    <source>
        <dbReference type="ARBA" id="ARBA00022989"/>
    </source>
</evidence>
<evidence type="ECO:0000256" key="7">
    <source>
        <dbReference type="ARBA" id="ARBA00022824"/>
    </source>
</evidence>
<dbReference type="InterPro" id="IPR020946">
    <property type="entry name" value="Flavin_mOase-like"/>
</dbReference>
<reference evidence="24" key="1">
    <citation type="submission" date="2020-07" db="EMBL/GenBank/DDBJ databases">
        <title>Clarias magur genome sequencing, assembly and annotation.</title>
        <authorList>
            <person name="Kushwaha B."/>
            <person name="Kumar R."/>
            <person name="Das P."/>
            <person name="Joshi C.G."/>
            <person name="Kumar D."/>
            <person name="Nagpure N.S."/>
            <person name="Pandey M."/>
            <person name="Agarwal S."/>
            <person name="Srivastava S."/>
            <person name="Singh M."/>
            <person name="Sahoo L."/>
            <person name="Jayasankar P."/>
            <person name="Meher P.K."/>
            <person name="Koringa P.G."/>
            <person name="Iquebal M.A."/>
            <person name="Das S.P."/>
            <person name="Bit A."/>
            <person name="Patnaik S."/>
            <person name="Patel N."/>
            <person name="Shah T.M."/>
            <person name="Hinsu A."/>
            <person name="Jena J.K."/>
        </authorList>
    </citation>
    <scope>NUCLEOTIDE SEQUENCE</scope>
    <source>
        <strain evidence="24">CIFAMagur01</strain>
        <tissue evidence="24">Testis</tissue>
    </source>
</reference>
<proteinExistence type="inferred from homology"/>
<organism evidence="24 25">
    <name type="scientific">Clarias magur</name>
    <name type="common">Asian catfish</name>
    <name type="synonym">Macropteronotus magur</name>
    <dbReference type="NCBI Taxonomy" id="1594786"/>
    <lineage>
        <taxon>Eukaryota</taxon>
        <taxon>Metazoa</taxon>
        <taxon>Chordata</taxon>
        <taxon>Craniata</taxon>
        <taxon>Vertebrata</taxon>
        <taxon>Euteleostomi</taxon>
        <taxon>Actinopterygii</taxon>
        <taxon>Neopterygii</taxon>
        <taxon>Teleostei</taxon>
        <taxon>Ostariophysi</taxon>
        <taxon>Siluriformes</taxon>
        <taxon>Clariidae</taxon>
        <taxon>Clarias</taxon>
    </lineage>
</organism>
<sequence>MARRIAVIGGGCAGLTCIKCCLDEGLDPVCFESSDDIGGLWRFKETPEAEHSSMYRSLVVNTSKEMMCFSDFPMPGHYPNYIHHSMVLSYLRLYSEHFDLLRHINFQTTVVSVRQRHDFSHTGQWDVLTEKRDGHRETHVFDGVLVCSGSFTHPVTPRLAFPGIDTFPGKCCHSWEYKDPHSFHGKRVVVIGSGNSAGDIAVEISRVTEKTFLSMREGAWVVSRVSTCGLPLDMNVTKRLNNILTQVLPHALLNWVAERIFNQKYDHRLYGLQPSHRLLKQRPMVNDDLPARILQGAVQVKPNLREFRGSTVVFDNEAVENRIDAVIFCTGYKPSFPFLLPSKDMDPGVESSLYKRVFPLFLERPTLAFIGIIAAPGPILPIMEIQARWVSRVFAGLNQLPPVPIRQKINEKDRKANKK</sequence>
<evidence type="ECO:0000256" key="1">
    <source>
        <dbReference type="ARBA" id="ARBA00001974"/>
    </source>
</evidence>
<dbReference type="GO" id="GO:0005789">
    <property type="term" value="C:endoplasmic reticulum membrane"/>
    <property type="evidence" value="ECO:0007669"/>
    <property type="project" value="UniProtKB-SubCell"/>
</dbReference>
<evidence type="ECO:0000256" key="21">
    <source>
        <dbReference type="ARBA" id="ARBA00048041"/>
    </source>
</evidence>
<evidence type="ECO:0000256" key="14">
    <source>
        <dbReference type="ARBA" id="ARBA00029725"/>
    </source>
</evidence>
<dbReference type="InterPro" id="IPR050346">
    <property type="entry name" value="FMO-like"/>
</dbReference>
<dbReference type="EMBL" id="QNUK01000002">
    <property type="protein sequence ID" value="KAF5909732.1"/>
    <property type="molecule type" value="Genomic_DNA"/>
</dbReference>
<evidence type="ECO:0000256" key="18">
    <source>
        <dbReference type="ARBA" id="ARBA00034561"/>
    </source>
</evidence>
<keyword evidence="10" id="KW-1133">Transmembrane helix</keyword>
<dbReference type="GO" id="GO:0004499">
    <property type="term" value="F:N,N-dimethylaniline monooxygenase activity"/>
    <property type="evidence" value="ECO:0007669"/>
    <property type="project" value="InterPro"/>
</dbReference>
<dbReference type="Gene3D" id="3.50.50.60">
    <property type="entry name" value="FAD/NAD(P)-binding domain"/>
    <property type="match status" value="4"/>
</dbReference>
<keyword evidence="13" id="KW-0472">Membrane</keyword>
<evidence type="ECO:0000256" key="3">
    <source>
        <dbReference type="ARBA" id="ARBA00009183"/>
    </source>
</evidence>
<dbReference type="InterPro" id="IPR002253">
    <property type="entry name" value="Flavin_mOase_1"/>
</dbReference>
<dbReference type="PIRSF" id="PIRSF000332">
    <property type="entry name" value="FMO"/>
    <property type="match status" value="1"/>
</dbReference>
<evidence type="ECO:0000256" key="22">
    <source>
        <dbReference type="ARBA" id="ARBA00048088"/>
    </source>
</evidence>
<evidence type="ECO:0000256" key="17">
    <source>
        <dbReference type="ARBA" id="ARBA00034554"/>
    </source>
</evidence>
<dbReference type="EC" id="1.14.13.8" evidence="4"/>
<keyword evidence="6" id="KW-0812">Transmembrane</keyword>
<dbReference type="SUPFAM" id="SSF51905">
    <property type="entry name" value="FAD/NAD(P)-binding domain"/>
    <property type="match status" value="2"/>
</dbReference>
<keyword evidence="25" id="KW-1185">Reference proteome</keyword>
<comment type="catalytic activity">
    <reaction evidence="23">
        <text>N,N-dimethylaniline + NADPH + O2 + H(+) = N,N-dimethylaniline N-oxide + NADP(+) + H2O</text>
        <dbReference type="Rhea" id="RHEA:24468"/>
        <dbReference type="ChEBI" id="CHEBI:15377"/>
        <dbReference type="ChEBI" id="CHEBI:15378"/>
        <dbReference type="ChEBI" id="CHEBI:15379"/>
        <dbReference type="ChEBI" id="CHEBI:16269"/>
        <dbReference type="ChEBI" id="CHEBI:17735"/>
        <dbReference type="ChEBI" id="CHEBI:57783"/>
        <dbReference type="ChEBI" id="CHEBI:58349"/>
        <dbReference type="EC" id="1.14.13.8"/>
    </reaction>
    <physiologicalReaction direction="left-to-right" evidence="23">
        <dbReference type="Rhea" id="RHEA:24469"/>
    </physiologicalReaction>
</comment>
<evidence type="ECO:0000256" key="5">
    <source>
        <dbReference type="ARBA" id="ARBA00022630"/>
    </source>
</evidence>
<dbReference type="EC" id="1.14.13.148" evidence="15"/>
<comment type="subcellular location">
    <subcellularLocation>
        <location evidence="2">Endoplasmic reticulum membrane</location>
        <topology evidence="2">Single-pass membrane protein</topology>
    </subcellularLocation>
</comment>
<dbReference type="PANTHER" id="PTHR23023">
    <property type="entry name" value="DIMETHYLANILINE MONOOXYGENASE"/>
    <property type="match status" value="1"/>
</dbReference>
<dbReference type="Pfam" id="PF00743">
    <property type="entry name" value="FMO-like"/>
    <property type="match status" value="1"/>
</dbReference>
<comment type="similarity">
    <text evidence="3">Belongs to the FMO family.</text>
</comment>
<comment type="function">
    <text evidence="19">Broad spectrum monooxygenase that catalyzes the oxygenation of a wide variety of nitrogen- and sulfur-containing compounds including xenobiotics. Catalyzes the S-oxygenation of hypotaurine to produce taurine, an organic osmolyte involved in cell volume regulation as well as a variety of cytoprotective and developmental processes. In vitro, catalyzes the N-oxygenation of trimethylamine (TMA) to produce trimethylamine N-oxide (TMAO) and could therefore participate to the detoxification of this compound that is generated by the action of gut microbiota from dietary precursors such as choline, choline containing compounds, betaine or L-carnitine.</text>
</comment>
<dbReference type="FunFam" id="3.50.50.60:FF:000159">
    <property type="entry name" value="Dimethylaniline monooxygenase [N-oxide-forming]"/>
    <property type="match status" value="1"/>
</dbReference>
<keyword evidence="5" id="KW-0285">Flavoprotein</keyword>
<evidence type="ECO:0000256" key="8">
    <source>
        <dbReference type="ARBA" id="ARBA00022827"/>
    </source>
</evidence>
<evidence type="ECO:0000256" key="19">
    <source>
        <dbReference type="ARBA" id="ARBA00045957"/>
    </source>
</evidence>
<comment type="catalytic activity">
    <reaction evidence="20">
        <text>hypotaurine + NADH + O2 + H(+) = taurine + NAD(+) + H2O</text>
        <dbReference type="Rhea" id="RHEA:74111"/>
        <dbReference type="ChEBI" id="CHEBI:15377"/>
        <dbReference type="ChEBI" id="CHEBI:15378"/>
        <dbReference type="ChEBI" id="CHEBI:15379"/>
        <dbReference type="ChEBI" id="CHEBI:57540"/>
        <dbReference type="ChEBI" id="CHEBI:57853"/>
        <dbReference type="ChEBI" id="CHEBI:57945"/>
        <dbReference type="ChEBI" id="CHEBI:507393"/>
        <dbReference type="EC" id="1.14.13.8"/>
    </reaction>
    <physiologicalReaction direction="left-to-right" evidence="20">
        <dbReference type="Rhea" id="RHEA:74112"/>
    </physiologicalReaction>
</comment>
<evidence type="ECO:0000256" key="15">
    <source>
        <dbReference type="ARBA" id="ARBA00034528"/>
    </source>
</evidence>
<evidence type="ECO:0000256" key="16">
    <source>
        <dbReference type="ARBA" id="ARBA00034536"/>
    </source>
</evidence>
<gene>
    <name evidence="24" type="ORF">DAT39_000458</name>
</gene>
<comment type="cofactor">
    <cofactor evidence="1">
        <name>FAD</name>
        <dbReference type="ChEBI" id="CHEBI:57692"/>
    </cofactor>
</comment>
<dbReference type="GO" id="GO:0034899">
    <property type="term" value="F:trimethylamine monooxygenase activity"/>
    <property type="evidence" value="ECO:0007669"/>
    <property type="project" value="UniProtKB-EC"/>
</dbReference>
<evidence type="ECO:0000313" key="24">
    <source>
        <dbReference type="EMBL" id="KAF5909732.1"/>
    </source>
</evidence>
<dbReference type="GO" id="GO:0050661">
    <property type="term" value="F:NADP binding"/>
    <property type="evidence" value="ECO:0007669"/>
    <property type="project" value="InterPro"/>
</dbReference>
<accession>A0A8J5BN07</accession>
<evidence type="ECO:0000256" key="12">
    <source>
        <dbReference type="ARBA" id="ARBA00023033"/>
    </source>
</evidence>
<evidence type="ECO:0000256" key="11">
    <source>
        <dbReference type="ARBA" id="ARBA00023002"/>
    </source>
</evidence>
<evidence type="ECO:0000256" key="23">
    <source>
        <dbReference type="ARBA" id="ARBA00049443"/>
    </source>
</evidence>